<dbReference type="InterPro" id="IPR000489">
    <property type="entry name" value="Pterin-binding_dom"/>
</dbReference>
<feature type="domain" description="Pterin-binding" evidence="1">
    <location>
        <begin position="1"/>
        <end position="243"/>
    </location>
</feature>
<evidence type="ECO:0000259" key="1">
    <source>
        <dbReference type="PROSITE" id="PS50972"/>
    </source>
</evidence>
<dbReference type="InterPro" id="IPR011005">
    <property type="entry name" value="Dihydropteroate_synth-like_sf"/>
</dbReference>
<sequence length="351" mass="38922">MVDAPFLNVAGILQRAEYYRSHGADVIDIGCQPGVPFPHLAESIRLLKEAGFTVSLDSLAADDLIAGGQAGADYLLSLHSRSLWIADEVASTPIIIPDQHGNLDSLEDSIRQLQAKGRSFIVDPILDPIHFGFSESLARYYECRRRHPDIEMMMGVGNLTELTHADTSGINALLLGICSELNINHILATEVSQHAHRAISEADRARRIMYAAKQVSSLPKHVSSDLLTVHDVNPFPYSRQEIEAVAAEIKDPSFRIQISRDGLHVFNRDGMHTAQDPFELYPKLHVETDGGHAFYLGVELARAEIAWQLGKRYAQDQRLNWGCAAQTEETKIDLHEFKPAGTTLKKPDTSE</sequence>
<protein>
    <recommendedName>
        <fullName evidence="1">Pterin-binding domain-containing protein</fullName>
    </recommendedName>
</protein>
<dbReference type="EMBL" id="MLJW01004654">
    <property type="protein sequence ID" value="OIQ69570.1"/>
    <property type="molecule type" value="Genomic_DNA"/>
</dbReference>
<reference evidence="2" key="1">
    <citation type="submission" date="2016-10" db="EMBL/GenBank/DDBJ databases">
        <title>Sequence of Gallionella enrichment culture.</title>
        <authorList>
            <person name="Poehlein A."/>
            <person name="Muehling M."/>
            <person name="Daniel R."/>
        </authorList>
    </citation>
    <scope>NUCLEOTIDE SEQUENCE</scope>
</reference>
<dbReference type="SUPFAM" id="SSF51717">
    <property type="entry name" value="Dihydropteroate synthetase-like"/>
    <property type="match status" value="1"/>
</dbReference>
<proteinExistence type="predicted"/>
<dbReference type="PROSITE" id="PS50972">
    <property type="entry name" value="PTERIN_BINDING"/>
    <property type="match status" value="1"/>
</dbReference>
<dbReference type="GO" id="GO:0042558">
    <property type="term" value="P:pteridine-containing compound metabolic process"/>
    <property type="evidence" value="ECO:0007669"/>
    <property type="project" value="InterPro"/>
</dbReference>
<organism evidence="2">
    <name type="scientific">mine drainage metagenome</name>
    <dbReference type="NCBI Taxonomy" id="410659"/>
    <lineage>
        <taxon>unclassified sequences</taxon>
        <taxon>metagenomes</taxon>
        <taxon>ecological metagenomes</taxon>
    </lineage>
</organism>
<accession>A0A1J5PEB0</accession>
<comment type="caution">
    <text evidence="2">The sequence shown here is derived from an EMBL/GenBank/DDBJ whole genome shotgun (WGS) entry which is preliminary data.</text>
</comment>
<evidence type="ECO:0000313" key="2">
    <source>
        <dbReference type="EMBL" id="OIQ69570.1"/>
    </source>
</evidence>
<name>A0A1J5PEB0_9ZZZZ</name>
<gene>
    <name evidence="2" type="ORF">GALL_488270</name>
</gene>
<dbReference type="AlphaFoldDB" id="A0A1J5PEB0"/>